<reference evidence="2 3" key="1">
    <citation type="submission" date="2024-09" db="EMBL/GenBank/DDBJ databases">
        <authorList>
            <person name="Sun Q."/>
            <person name="Mori K."/>
        </authorList>
    </citation>
    <scope>NUCLEOTIDE SEQUENCE [LARGE SCALE GENOMIC DNA]</scope>
    <source>
        <strain evidence="2 3">TBRC 0563</strain>
    </source>
</reference>
<keyword evidence="3" id="KW-1185">Reference proteome</keyword>
<sequence>MSGRLMTRVAGLVAPVLLLAVTLLVHGTTPHGHRAGAAVVSAQVWQANPPAQAVGRAPDGHVPDECPQPFDDCDAGLKGAEAPLTCAAASPLHHIAAGLSGEAALLALMVEGQGSPTLRSDRARQDAEQPEPAQSQVYRC</sequence>
<evidence type="ECO:0000313" key="3">
    <source>
        <dbReference type="Proteomes" id="UP001589627"/>
    </source>
</evidence>
<evidence type="ECO:0000256" key="1">
    <source>
        <dbReference type="SAM" id="MobiDB-lite"/>
    </source>
</evidence>
<organism evidence="2 3">
    <name type="scientific">Actinoallomurus acaciae</name>
    <dbReference type="NCBI Taxonomy" id="502577"/>
    <lineage>
        <taxon>Bacteria</taxon>
        <taxon>Bacillati</taxon>
        <taxon>Actinomycetota</taxon>
        <taxon>Actinomycetes</taxon>
        <taxon>Streptosporangiales</taxon>
        <taxon>Thermomonosporaceae</taxon>
        <taxon>Actinoallomurus</taxon>
    </lineage>
</organism>
<protein>
    <submittedName>
        <fullName evidence="2">Uncharacterized protein</fullName>
    </submittedName>
</protein>
<dbReference type="EMBL" id="JBHLZP010000002">
    <property type="protein sequence ID" value="MFB9830749.1"/>
    <property type="molecule type" value="Genomic_DNA"/>
</dbReference>
<proteinExistence type="predicted"/>
<dbReference type="RefSeq" id="WP_378193456.1">
    <property type="nucleotide sequence ID" value="NZ_JBHLZP010000002.1"/>
</dbReference>
<name>A0ABV5Y9B7_9ACTN</name>
<gene>
    <name evidence="2" type="ORF">ACFFNX_00890</name>
</gene>
<evidence type="ECO:0000313" key="2">
    <source>
        <dbReference type="EMBL" id="MFB9830749.1"/>
    </source>
</evidence>
<comment type="caution">
    <text evidence="2">The sequence shown here is derived from an EMBL/GenBank/DDBJ whole genome shotgun (WGS) entry which is preliminary data.</text>
</comment>
<accession>A0ABV5Y9B7</accession>
<feature type="region of interest" description="Disordered" evidence="1">
    <location>
        <begin position="116"/>
        <end position="140"/>
    </location>
</feature>
<dbReference type="Proteomes" id="UP001589627">
    <property type="component" value="Unassembled WGS sequence"/>
</dbReference>